<dbReference type="EMBL" id="GL876978">
    <property type="protein sequence ID" value="KLU91859.1"/>
    <property type="molecule type" value="Genomic_DNA"/>
</dbReference>
<name>A0A0C4EDK6_MAGP6</name>
<proteinExistence type="predicted"/>
<feature type="region of interest" description="Disordered" evidence="1">
    <location>
        <begin position="574"/>
        <end position="645"/>
    </location>
</feature>
<keyword evidence="4" id="KW-1185">Reference proteome</keyword>
<reference evidence="3" key="4">
    <citation type="journal article" date="2015" name="G3 (Bethesda)">
        <title>Genome sequences of three phytopathogenic species of the Magnaporthaceae family of fungi.</title>
        <authorList>
            <person name="Okagaki L.H."/>
            <person name="Nunes C.C."/>
            <person name="Sailsbery J."/>
            <person name="Clay B."/>
            <person name="Brown D."/>
            <person name="John T."/>
            <person name="Oh Y."/>
            <person name="Young N."/>
            <person name="Fitzgerald M."/>
            <person name="Haas B.J."/>
            <person name="Zeng Q."/>
            <person name="Young S."/>
            <person name="Adiconis X."/>
            <person name="Fan L."/>
            <person name="Levin J.Z."/>
            <person name="Mitchell T.K."/>
            <person name="Okubara P.A."/>
            <person name="Farman M.L."/>
            <person name="Kohn L.M."/>
            <person name="Birren B."/>
            <person name="Ma L.-J."/>
            <person name="Dean R.A."/>
        </authorList>
    </citation>
    <scope>NUCLEOTIDE SEQUENCE</scope>
    <source>
        <strain evidence="3">ATCC 64411 / 73-15</strain>
    </source>
</reference>
<dbReference type="EMBL" id="ADBL01002670">
    <property type="status" value="NOT_ANNOTATED_CDS"/>
    <property type="molecule type" value="Genomic_DNA"/>
</dbReference>
<feature type="compositionally biased region" description="Polar residues" evidence="1">
    <location>
        <begin position="577"/>
        <end position="594"/>
    </location>
</feature>
<feature type="region of interest" description="Disordered" evidence="1">
    <location>
        <begin position="195"/>
        <end position="251"/>
    </location>
</feature>
<organism evidence="3 4">
    <name type="scientific">Magnaporthiopsis poae (strain ATCC 64411 / 73-15)</name>
    <name type="common">Kentucky bluegrass fungus</name>
    <name type="synonym">Magnaporthe poae</name>
    <dbReference type="NCBI Taxonomy" id="644358"/>
    <lineage>
        <taxon>Eukaryota</taxon>
        <taxon>Fungi</taxon>
        <taxon>Dikarya</taxon>
        <taxon>Ascomycota</taxon>
        <taxon>Pezizomycotina</taxon>
        <taxon>Sordariomycetes</taxon>
        <taxon>Sordariomycetidae</taxon>
        <taxon>Magnaporthales</taxon>
        <taxon>Magnaporthaceae</taxon>
        <taxon>Magnaporthiopsis</taxon>
    </lineage>
</organism>
<evidence type="ECO:0000313" key="4">
    <source>
        <dbReference type="Proteomes" id="UP000011715"/>
    </source>
</evidence>
<accession>A0A0C4EDK6</accession>
<dbReference type="Proteomes" id="UP000011715">
    <property type="component" value="Unassembled WGS sequence"/>
</dbReference>
<reference evidence="4" key="2">
    <citation type="submission" date="2010-05" db="EMBL/GenBank/DDBJ databases">
        <title>The genome sequence of Magnaporthe poae strain ATCC 64411.</title>
        <authorList>
            <person name="Ma L.-J."/>
            <person name="Dead R."/>
            <person name="Young S."/>
            <person name="Zeng Q."/>
            <person name="Koehrsen M."/>
            <person name="Alvarado L."/>
            <person name="Berlin A."/>
            <person name="Chapman S.B."/>
            <person name="Chen Z."/>
            <person name="Freedman E."/>
            <person name="Gellesch M."/>
            <person name="Goldberg J."/>
            <person name="Griggs A."/>
            <person name="Gujja S."/>
            <person name="Heilman E.R."/>
            <person name="Heiman D."/>
            <person name="Hepburn T."/>
            <person name="Howarth C."/>
            <person name="Jen D."/>
            <person name="Larson L."/>
            <person name="Mehta T."/>
            <person name="Neiman D."/>
            <person name="Pearson M."/>
            <person name="Roberts A."/>
            <person name="Saif S."/>
            <person name="Shea T."/>
            <person name="Shenoy N."/>
            <person name="Sisk P."/>
            <person name="Stolte C."/>
            <person name="Sykes S."/>
            <person name="Walk T."/>
            <person name="White J."/>
            <person name="Yandava C."/>
            <person name="Haas B."/>
            <person name="Nusbaum C."/>
            <person name="Birren B."/>
        </authorList>
    </citation>
    <scope>NUCLEOTIDE SEQUENCE [LARGE SCALE GENOMIC DNA]</scope>
    <source>
        <strain evidence="4">ATCC 64411 / 73-15</strain>
    </source>
</reference>
<reference evidence="3" key="5">
    <citation type="submission" date="2015-06" db="UniProtKB">
        <authorList>
            <consortium name="EnsemblFungi"/>
        </authorList>
    </citation>
    <scope>IDENTIFICATION</scope>
    <source>
        <strain evidence="3">ATCC 64411</strain>
    </source>
</reference>
<dbReference type="VEuPathDB" id="FungiDB:MAPG_10808"/>
<feature type="compositionally biased region" description="Low complexity" evidence="1">
    <location>
        <begin position="223"/>
        <end position="246"/>
    </location>
</feature>
<sequence length="645" mass="70888">MAEARPTARQPAPFIPDLPPEVVRMVTDCCADDPETLASMAQVSRDCRALARPYQFATLYLDLSERSRDLIEFLLRDIAEDETAVRPRPRDPDLPSIRECVRRIEVGMVNVDLRSVATETPLPIEEVEDIRERHSVLASQLAFLLRPGALPKLRSFDTGPRFSLLEPGLLRRIMLSPTLRTLQLRTSTPVRANLPVPVQELPSQPLPLPMPLPALPPAPPTQSDSSSSSNGASNSGSSNGSDGSSSVRTNRPPLANIDVLELDISGSQKQGANWFLNLPSFVAYMLEECGPELRELRFRSLHTGYYWTGNSVASEGVAKTRFELPRRRHVPLLPKLRLLYVDRMAALGRTLLGPLLERSPRLRTLVVDISDWEVRCTLVMVKKRGAVLGGLRNLIWYGGGGDVPYALPKDLNAKLLMAPFPDINGFCIGGNTVVTPSFVINRILPMFVTPFGDRIGNLTKLSLAFDEDGIPEDVLMQIGRIMSLESLHLRVVTQTTAKGPTMLPPGTTMPPPRRRWLVRHTSLRAWFVTLKRLRTLLLEGDDCLLPQEEPDARLGVGFDVSPAGAGAALVLGPGSGSISASPHTLERSQSPGSQDRSESVEGVESALSRDSRQSSASPENRQSRQSSETRERSNSQESPESPDSE</sequence>
<reference evidence="2" key="3">
    <citation type="submission" date="2011-03" db="EMBL/GenBank/DDBJ databases">
        <title>Annotation of Magnaporthe poae ATCC 64411.</title>
        <authorList>
            <person name="Ma L.-J."/>
            <person name="Dead R."/>
            <person name="Young S.K."/>
            <person name="Zeng Q."/>
            <person name="Gargeya S."/>
            <person name="Fitzgerald M."/>
            <person name="Haas B."/>
            <person name="Abouelleil A."/>
            <person name="Alvarado L."/>
            <person name="Arachchi H.M."/>
            <person name="Berlin A."/>
            <person name="Brown A."/>
            <person name="Chapman S.B."/>
            <person name="Chen Z."/>
            <person name="Dunbar C."/>
            <person name="Freedman E."/>
            <person name="Gearin G."/>
            <person name="Gellesch M."/>
            <person name="Goldberg J."/>
            <person name="Griggs A."/>
            <person name="Gujja S."/>
            <person name="Heiman D."/>
            <person name="Howarth C."/>
            <person name="Larson L."/>
            <person name="Lui A."/>
            <person name="MacDonald P.J.P."/>
            <person name="Mehta T."/>
            <person name="Montmayeur A."/>
            <person name="Murphy C."/>
            <person name="Neiman D."/>
            <person name="Pearson M."/>
            <person name="Priest M."/>
            <person name="Roberts A."/>
            <person name="Saif S."/>
            <person name="Shea T."/>
            <person name="Shenoy N."/>
            <person name="Sisk P."/>
            <person name="Stolte C."/>
            <person name="Sykes S."/>
            <person name="Yandava C."/>
            <person name="Wortman J."/>
            <person name="Nusbaum C."/>
            <person name="Birren B."/>
        </authorList>
    </citation>
    <scope>NUCLEOTIDE SEQUENCE</scope>
    <source>
        <strain evidence="2">ATCC 64411</strain>
    </source>
</reference>
<reference evidence="2" key="1">
    <citation type="submission" date="2010-05" db="EMBL/GenBank/DDBJ databases">
        <title>The Genome Sequence of Magnaporthe poae strain ATCC 64411.</title>
        <authorList>
            <consortium name="The Broad Institute Genome Sequencing Platform"/>
            <consortium name="Broad Institute Genome Sequencing Center for Infectious Disease"/>
            <person name="Ma L.-J."/>
            <person name="Dead R."/>
            <person name="Young S."/>
            <person name="Zeng Q."/>
            <person name="Koehrsen M."/>
            <person name="Alvarado L."/>
            <person name="Berlin A."/>
            <person name="Chapman S.B."/>
            <person name="Chen Z."/>
            <person name="Freedman E."/>
            <person name="Gellesch M."/>
            <person name="Goldberg J."/>
            <person name="Griggs A."/>
            <person name="Gujja S."/>
            <person name="Heilman E.R."/>
            <person name="Heiman D."/>
            <person name="Hepburn T."/>
            <person name="Howarth C."/>
            <person name="Jen D."/>
            <person name="Larson L."/>
            <person name="Mehta T."/>
            <person name="Neiman D."/>
            <person name="Pearson M."/>
            <person name="Roberts A."/>
            <person name="Saif S."/>
            <person name="Shea T."/>
            <person name="Shenoy N."/>
            <person name="Sisk P."/>
            <person name="Stolte C."/>
            <person name="Sykes S."/>
            <person name="Walk T."/>
            <person name="White J."/>
            <person name="Yandava C."/>
            <person name="Haas B."/>
            <person name="Nusbaum C."/>
            <person name="Birren B."/>
        </authorList>
    </citation>
    <scope>NUCLEOTIDE SEQUENCE</scope>
    <source>
        <strain evidence="2">ATCC 64411</strain>
    </source>
</reference>
<protein>
    <submittedName>
        <fullName evidence="2 3">Uncharacterized protein</fullName>
    </submittedName>
</protein>
<evidence type="ECO:0000313" key="3">
    <source>
        <dbReference type="EnsemblFungi" id="MAPG_10808T0"/>
    </source>
</evidence>
<dbReference type="EMBL" id="ADBL01002669">
    <property type="status" value="NOT_ANNOTATED_CDS"/>
    <property type="molecule type" value="Genomic_DNA"/>
</dbReference>
<dbReference type="EnsemblFungi" id="MAPG_10808T0">
    <property type="protein sequence ID" value="MAPG_10808T0"/>
    <property type="gene ID" value="MAPG_10808"/>
</dbReference>
<dbReference type="eggNOG" id="ENOG502RKXJ">
    <property type="taxonomic scope" value="Eukaryota"/>
</dbReference>
<dbReference type="AlphaFoldDB" id="A0A0C4EDK6"/>
<evidence type="ECO:0000313" key="2">
    <source>
        <dbReference type="EMBL" id="KLU91859.1"/>
    </source>
</evidence>
<feature type="compositionally biased region" description="Pro residues" evidence="1">
    <location>
        <begin position="204"/>
        <end position="220"/>
    </location>
</feature>
<gene>
    <name evidence="2" type="ORF">MAPG_10808</name>
</gene>
<evidence type="ECO:0000256" key="1">
    <source>
        <dbReference type="SAM" id="MobiDB-lite"/>
    </source>
</evidence>
<dbReference type="OrthoDB" id="3257981at2759"/>